<dbReference type="EMBL" id="CAJNOW010011209">
    <property type="protein sequence ID" value="CAF1595097.1"/>
    <property type="molecule type" value="Genomic_DNA"/>
</dbReference>
<evidence type="ECO:0000313" key="4">
    <source>
        <dbReference type="EMBL" id="CAF2120336.1"/>
    </source>
</evidence>
<dbReference type="EMBL" id="CAJOBJ010093424">
    <property type="protein sequence ID" value="CAF4553390.1"/>
    <property type="molecule type" value="Genomic_DNA"/>
</dbReference>
<feature type="signal peptide" evidence="2">
    <location>
        <begin position="1"/>
        <end position="20"/>
    </location>
</feature>
<proteinExistence type="predicted"/>
<reference evidence="4" key="1">
    <citation type="submission" date="2021-02" db="EMBL/GenBank/DDBJ databases">
        <authorList>
            <person name="Nowell W R."/>
        </authorList>
    </citation>
    <scope>NUCLEOTIDE SEQUENCE</scope>
</reference>
<keyword evidence="2" id="KW-0732">Signal</keyword>
<dbReference type="Proteomes" id="UP000663834">
    <property type="component" value="Unassembled WGS sequence"/>
</dbReference>
<gene>
    <name evidence="5" type="ORF">GIL414_LOCUS36932</name>
    <name evidence="3" type="ORF">KQP761_LOCUS21620</name>
    <name evidence="4" type="ORF">WKI299_LOCUS24252</name>
</gene>
<dbReference type="AlphaFoldDB" id="A0A816V648"/>
<keyword evidence="1" id="KW-0812">Transmembrane</keyword>
<accession>A0A816V648</accession>
<evidence type="ECO:0000256" key="2">
    <source>
        <dbReference type="SAM" id="SignalP"/>
    </source>
</evidence>
<dbReference type="OrthoDB" id="10051794at2759"/>
<feature type="chain" id="PRO_5036230690" description="Reelin domain-containing protein" evidence="2">
    <location>
        <begin position="21"/>
        <end position="205"/>
    </location>
</feature>
<evidence type="ECO:0008006" key="7">
    <source>
        <dbReference type="Google" id="ProtNLM"/>
    </source>
</evidence>
<comment type="caution">
    <text evidence="4">The sequence shown here is derived from an EMBL/GenBank/DDBJ whole genome shotgun (WGS) entry which is preliminary data.</text>
</comment>
<protein>
    <recommendedName>
        <fullName evidence="7">Reelin domain-containing protein</fullName>
    </recommendedName>
</protein>
<dbReference type="Proteomes" id="UP000681720">
    <property type="component" value="Unassembled WGS sequence"/>
</dbReference>
<organism evidence="4 6">
    <name type="scientific">Rotaria magnacalcarata</name>
    <dbReference type="NCBI Taxonomy" id="392030"/>
    <lineage>
        <taxon>Eukaryota</taxon>
        <taxon>Metazoa</taxon>
        <taxon>Spiralia</taxon>
        <taxon>Gnathifera</taxon>
        <taxon>Rotifera</taxon>
        <taxon>Eurotatoria</taxon>
        <taxon>Bdelloidea</taxon>
        <taxon>Philodinida</taxon>
        <taxon>Philodinidae</taxon>
        <taxon>Rotaria</taxon>
    </lineage>
</organism>
<evidence type="ECO:0000313" key="3">
    <source>
        <dbReference type="EMBL" id="CAF1595097.1"/>
    </source>
</evidence>
<dbReference type="EMBL" id="CAJNRF010010410">
    <property type="protein sequence ID" value="CAF2120336.1"/>
    <property type="molecule type" value="Genomic_DNA"/>
</dbReference>
<feature type="transmembrane region" description="Helical" evidence="1">
    <location>
        <begin position="185"/>
        <end position="204"/>
    </location>
</feature>
<dbReference type="Proteomes" id="UP000663856">
    <property type="component" value="Unassembled WGS sequence"/>
</dbReference>
<evidence type="ECO:0000313" key="6">
    <source>
        <dbReference type="Proteomes" id="UP000663856"/>
    </source>
</evidence>
<name>A0A816V648_9BILA</name>
<evidence type="ECO:0000313" key="5">
    <source>
        <dbReference type="EMBL" id="CAF4553390.1"/>
    </source>
</evidence>
<sequence length="205" mass="22435">MTMMSSYMQVLISVNLLCYGAPCVSDHAYFSYPIPRVIYCSNATYTESLTTQTTCNGTNLLALARQGATNYDSGFNGKTIHSPENQNIYPTDGWQIRYRDGEQTGSTFSPIPFIYVNVSTTASAGPAPAVDFILGQTVQATVTVPAKTTNQGIFQFFWRNNEVGPGVMWLSCVDVTITALGTTTVPSIFFIVFIVLMTTFGTMLF</sequence>
<keyword evidence="1" id="KW-0472">Membrane</keyword>
<evidence type="ECO:0000256" key="1">
    <source>
        <dbReference type="SAM" id="Phobius"/>
    </source>
</evidence>
<keyword evidence="1" id="KW-1133">Transmembrane helix</keyword>